<dbReference type="Proteomes" id="UP000230925">
    <property type="component" value="Segment"/>
</dbReference>
<evidence type="ECO:0000313" key="2">
    <source>
        <dbReference type="Proteomes" id="UP000230925"/>
    </source>
</evidence>
<sequence>MDMIGKTVEFDGKQWKVISKIDTSRHDSRYQKRIADLNGLFVCSDEFGNTTALYGTDIGYVP</sequence>
<protein>
    <submittedName>
        <fullName evidence="1">Uncharacterized protein</fullName>
    </submittedName>
</protein>
<evidence type="ECO:0000313" key="1">
    <source>
        <dbReference type="EMBL" id="ANA87549.1"/>
    </source>
</evidence>
<gene>
    <name evidence="1" type="primary">89</name>
    <name evidence="1" type="ORF">PBI_KAMPE_89</name>
</gene>
<organism evidence="1 2">
    <name type="scientific">Gordonia phage Kampe</name>
    <dbReference type="NCBI Taxonomy" id="1838069"/>
    <lineage>
        <taxon>Viruses</taxon>
        <taxon>Duplodnaviria</taxon>
        <taxon>Heunggongvirae</taxon>
        <taxon>Uroviricota</taxon>
        <taxon>Caudoviricetes</taxon>
        <taxon>Orchidvirus</taxon>
        <taxon>Orchidvirus orchid</taxon>
    </lineage>
</organism>
<proteinExistence type="predicted"/>
<reference evidence="1 2" key="1">
    <citation type="submission" date="2016-03" db="EMBL/GenBank/DDBJ databases">
        <authorList>
            <person name="Montgomery M.T."/>
            <person name="Guerrero C.A."/>
            <person name="Mavrich T.N."/>
            <person name="Pope W.H."/>
            <person name="Garlena R.A."/>
            <person name="Russell D.A."/>
            <person name="Jacobs-Sera D."/>
            <person name="Hendrix R.W."/>
            <person name="Hatfull G.F."/>
        </authorList>
    </citation>
    <scope>NUCLEOTIDE SEQUENCE [LARGE SCALE GENOMIC DNA]</scope>
</reference>
<name>A0A160DHG1_9CAUD</name>
<accession>A0A160DHG1</accession>
<dbReference type="EMBL" id="KU998254">
    <property type="protein sequence ID" value="ANA87549.1"/>
    <property type="molecule type" value="Genomic_DNA"/>
</dbReference>